<dbReference type="InterPro" id="IPR029044">
    <property type="entry name" value="Nucleotide-diphossugar_trans"/>
</dbReference>
<dbReference type="RefSeq" id="WP_006363936.1">
    <property type="nucleotide sequence ID" value="NZ_CP046313.1"/>
</dbReference>
<dbReference type="EMBL" id="CP046313">
    <property type="protein sequence ID" value="QGS07429.1"/>
    <property type="molecule type" value="Genomic_DNA"/>
</dbReference>
<dbReference type="GeneID" id="84802336"/>
<evidence type="ECO:0000256" key="1">
    <source>
        <dbReference type="ARBA" id="ARBA00006739"/>
    </source>
</evidence>
<comment type="similarity">
    <text evidence="1">Belongs to the glycosyltransferase 2 family.</text>
</comment>
<protein>
    <submittedName>
        <fullName evidence="5">Glycosyltransferase</fullName>
    </submittedName>
</protein>
<sequence length="329" mass="38725">MNKELISVIVPVFNVEKYLERCVESIVNQTYKNLEIILVNDGSTDNSGELCDELAKRDNRIKVVHKENGGLSDARNNGERESTGEYVIFIDSDDYIHHEMLNTLYNQIVEKNADVSICGVMNVYSNSETPQCSDINMDFVCDKEGFLKEYLIGEKIPGSICNKLLKKSIADKLEFPVGKIYEDAFYHYDLINYADKYAVSTKPYYYYFHRGDSITTKPYREIDLVYIDIYKKYYDLISKEYRGLLDEAFFRLSYAHFFILDKMLLEEDYRKLDHYREVLSFLKRNAVKISKNTIFRRNRRIAALVLFVNVKLYRKLLFSNIENSKRIHE</sequence>
<dbReference type="Gene3D" id="3.90.550.10">
    <property type="entry name" value="Spore Coat Polysaccharide Biosynthesis Protein SpsA, Chain A"/>
    <property type="match status" value="1"/>
</dbReference>
<evidence type="ECO:0000313" key="5">
    <source>
        <dbReference type="EMBL" id="QGS07429.1"/>
    </source>
</evidence>
<dbReference type="PANTHER" id="PTHR22916">
    <property type="entry name" value="GLYCOSYLTRANSFERASE"/>
    <property type="match status" value="1"/>
</dbReference>
<keyword evidence="3" id="KW-0808">Transferase</keyword>
<organism evidence="5 6">
    <name type="scientific">Gemella sanguinis</name>
    <dbReference type="NCBI Taxonomy" id="84135"/>
    <lineage>
        <taxon>Bacteria</taxon>
        <taxon>Bacillati</taxon>
        <taxon>Bacillota</taxon>
        <taxon>Bacilli</taxon>
        <taxon>Bacillales</taxon>
        <taxon>Gemellaceae</taxon>
        <taxon>Gemella</taxon>
    </lineage>
</organism>
<reference evidence="5 6" key="1">
    <citation type="submission" date="2019-11" db="EMBL/GenBank/DDBJ databases">
        <title>FDA dAtabase for Regulatory Grade micrObial Sequences (FDA-ARGOS): Supporting development and validation of Infectious Disease Dx tests.</title>
        <authorList>
            <person name="Turner S."/>
            <person name="Byrd R."/>
            <person name="Tallon L."/>
            <person name="Sadzewicz L."/>
            <person name="Vavikolanu K."/>
            <person name="Mehta A."/>
            <person name="Aluvathingal J."/>
            <person name="Nadendla S."/>
            <person name="Myers T."/>
            <person name="Yan Y."/>
            <person name="Sichtig H."/>
        </authorList>
    </citation>
    <scope>NUCLEOTIDE SEQUENCE [LARGE SCALE GENOMIC DNA]</scope>
    <source>
        <strain evidence="5 6">FDAARGOS_742</strain>
    </source>
</reference>
<dbReference type="CDD" id="cd00761">
    <property type="entry name" value="Glyco_tranf_GTA_type"/>
    <property type="match status" value="1"/>
</dbReference>
<dbReference type="InterPro" id="IPR001173">
    <property type="entry name" value="Glyco_trans_2-like"/>
</dbReference>
<dbReference type="Proteomes" id="UP000427636">
    <property type="component" value="Chromosome"/>
</dbReference>
<proteinExistence type="inferred from homology"/>
<gene>
    <name evidence="5" type="ORF">FOC50_03590</name>
</gene>
<dbReference type="PANTHER" id="PTHR22916:SF51">
    <property type="entry name" value="GLYCOSYLTRANSFERASE EPSH-RELATED"/>
    <property type="match status" value="1"/>
</dbReference>
<keyword evidence="6" id="KW-1185">Reference proteome</keyword>
<evidence type="ECO:0000259" key="4">
    <source>
        <dbReference type="Pfam" id="PF00535"/>
    </source>
</evidence>
<evidence type="ECO:0000256" key="2">
    <source>
        <dbReference type="ARBA" id="ARBA00022676"/>
    </source>
</evidence>
<name>A0ABX6FFZ5_9BACL</name>
<feature type="domain" description="Glycosyltransferase 2-like" evidence="4">
    <location>
        <begin position="7"/>
        <end position="128"/>
    </location>
</feature>
<keyword evidence="2" id="KW-0328">Glycosyltransferase</keyword>
<evidence type="ECO:0000313" key="6">
    <source>
        <dbReference type="Proteomes" id="UP000427636"/>
    </source>
</evidence>
<evidence type="ECO:0000256" key="3">
    <source>
        <dbReference type="ARBA" id="ARBA00022679"/>
    </source>
</evidence>
<accession>A0ABX6FFZ5</accession>
<dbReference type="SUPFAM" id="SSF53448">
    <property type="entry name" value="Nucleotide-diphospho-sugar transferases"/>
    <property type="match status" value="1"/>
</dbReference>
<dbReference type="Pfam" id="PF00535">
    <property type="entry name" value="Glycos_transf_2"/>
    <property type="match status" value="1"/>
</dbReference>